<feature type="transmembrane region" description="Helical" evidence="12">
    <location>
        <begin position="329"/>
        <end position="357"/>
    </location>
</feature>
<dbReference type="EMBL" id="CAXITT010000301">
    <property type="protein sequence ID" value="CAL1538517.1"/>
    <property type="molecule type" value="Genomic_DNA"/>
</dbReference>
<feature type="domain" description="Galactosyltransferase C-terminal" evidence="13">
    <location>
        <begin position="551"/>
        <end position="628"/>
    </location>
</feature>
<evidence type="ECO:0000256" key="1">
    <source>
        <dbReference type="ARBA" id="ARBA00004606"/>
    </source>
</evidence>
<keyword evidence="10" id="KW-0325">Glycoprotein</keyword>
<feature type="region of interest" description="Disordered" evidence="11">
    <location>
        <begin position="193"/>
        <end position="230"/>
    </location>
</feature>
<dbReference type="GO" id="GO:0005975">
    <property type="term" value="P:carbohydrate metabolic process"/>
    <property type="evidence" value="ECO:0007669"/>
    <property type="project" value="InterPro"/>
</dbReference>
<keyword evidence="9 12" id="KW-0472">Membrane</keyword>
<dbReference type="PRINTS" id="PR02050">
    <property type="entry name" value="B14GALTRFASE"/>
</dbReference>
<dbReference type="Proteomes" id="UP001497497">
    <property type="component" value="Unassembled WGS sequence"/>
</dbReference>
<sequence>MEWMVWSEEGWDKSHPRQSSDEVHDDVPEDERRWVSTNDSAVSDRRSHQNGKKYVKDKPYKGKRSKVRISSRSADDQKCLLGNKDHNCPSSDSDQQPESRSAGEDADVVVVEESDGSSKATSDTDRSRLTNSLKAADDPSRSSSQNTGRRQSPRPNNKEGCNRDGEPVRKITGNGVVNVKLEDAKAKVQLQVLRKQNTATNRTKDSRQAHSSPMQITTDRVPSALSPDSCSSNGLHRAIMTGQQGTGQQGTSTLPDQSASIAGQYTQLCPQQEPLVRHINLYEYEKTKPASKNSRTDTRSEYYGYYRDLHLQGKRRGGHPVDDEEDDQFNVFVCLLFCIMGIGVIIGLVILLCQYVVQQEQDQKNLGTADEDCVQLMNNVYQRRIADIIQSMATHPEQSTTQERVTKKPMEICIYQSPYLVGNTTDVNLNISVDFEASVKEHSDVLPGGEWRPSSCISRHRVAIIIPYRDRWNHLKVLLHYLLPTLKRQQIHFRIFVVEQFGNETFNKGRIMNAAFREALQLFDFQCVTFHDVDLVPEDDRNMYSCTEQPKHMSISIDKFQYTLPYQGLVGGVLMFRTDHFQLVNGYSNMYWGWGAEDDDMTTRILHRGLRIYRPPSNIARYKMVKHEGRKTSEVAVRMKLLRSAARRSKMEGLNNVQYKLLSTQTRELFTHFIVDIGHP</sequence>
<dbReference type="Pfam" id="PF02709">
    <property type="entry name" value="Glyco_transf_7C"/>
    <property type="match status" value="1"/>
</dbReference>
<evidence type="ECO:0000256" key="9">
    <source>
        <dbReference type="ARBA" id="ARBA00023136"/>
    </source>
</evidence>
<evidence type="ECO:0000256" key="3">
    <source>
        <dbReference type="ARBA" id="ARBA00005735"/>
    </source>
</evidence>
<reference evidence="15 16" key="1">
    <citation type="submission" date="2024-04" db="EMBL/GenBank/DDBJ databases">
        <authorList>
            <consortium name="Genoscope - CEA"/>
            <person name="William W."/>
        </authorList>
    </citation>
    <scope>NUCLEOTIDE SEQUENCE [LARGE SCALE GENOMIC DNA]</scope>
</reference>
<keyword evidence="16" id="KW-1185">Reference proteome</keyword>
<dbReference type="Gene3D" id="3.90.550.10">
    <property type="entry name" value="Spore Coat Polysaccharide Biosynthesis Protein SpsA, Chain A"/>
    <property type="match status" value="1"/>
</dbReference>
<keyword evidence="8 12" id="KW-1133">Transmembrane helix</keyword>
<dbReference type="GO" id="GO:0016020">
    <property type="term" value="C:membrane"/>
    <property type="evidence" value="ECO:0007669"/>
    <property type="project" value="UniProtKB-SubCell"/>
</dbReference>
<dbReference type="SUPFAM" id="SSF53448">
    <property type="entry name" value="Nucleotide-diphospho-sugar transferases"/>
    <property type="match status" value="1"/>
</dbReference>
<dbReference type="GO" id="GO:0005794">
    <property type="term" value="C:Golgi apparatus"/>
    <property type="evidence" value="ECO:0007669"/>
    <property type="project" value="TreeGrafter"/>
</dbReference>
<feature type="compositionally biased region" description="Basic and acidic residues" evidence="11">
    <location>
        <begin position="156"/>
        <end position="169"/>
    </location>
</feature>
<name>A0AAV2HXY0_LYMST</name>
<comment type="pathway">
    <text evidence="2">Protein modification; protein glycosylation.</text>
</comment>
<evidence type="ECO:0008006" key="17">
    <source>
        <dbReference type="Google" id="ProtNLM"/>
    </source>
</evidence>
<dbReference type="GO" id="GO:0008378">
    <property type="term" value="F:galactosyltransferase activity"/>
    <property type="evidence" value="ECO:0007669"/>
    <property type="project" value="TreeGrafter"/>
</dbReference>
<evidence type="ECO:0000256" key="5">
    <source>
        <dbReference type="ARBA" id="ARBA00022679"/>
    </source>
</evidence>
<proteinExistence type="inferred from homology"/>
<dbReference type="PANTHER" id="PTHR19300">
    <property type="entry name" value="BETA-1,4-GALACTOSYLTRANSFERASE"/>
    <property type="match status" value="1"/>
</dbReference>
<evidence type="ECO:0000259" key="14">
    <source>
        <dbReference type="Pfam" id="PF13733"/>
    </source>
</evidence>
<evidence type="ECO:0000259" key="13">
    <source>
        <dbReference type="Pfam" id="PF02709"/>
    </source>
</evidence>
<evidence type="ECO:0000313" key="16">
    <source>
        <dbReference type="Proteomes" id="UP001497497"/>
    </source>
</evidence>
<gene>
    <name evidence="15" type="ORF">GSLYS_00012338001</name>
</gene>
<feature type="compositionally biased region" description="Polar residues" evidence="11">
    <location>
        <begin position="88"/>
        <end position="99"/>
    </location>
</feature>
<dbReference type="InterPro" id="IPR027995">
    <property type="entry name" value="Galactosyl_T_N"/>
</dbReference>
<dbReference type="InterPro" id="IPR027791">
    <property type="entry name" value="Galactosyl_T_C"/>
</dbReference>
<feature type="compositionally biased region" description="Polar residues" evidence="11">
    <location>
        <begin position="209"/>
        <end position="230"/>
    </location>
</feature>
<dbReference type="GO" id="GO:0006688">
    <property type="term" value="P:glycosphingolipid biosynthetic process"/>
    <property type="evidence" value="ECO:0007669"/>
    <property type="project" value="TreeGrafter"/>
</dbReference>
<comment type="subcellular location">
    <subcellularLocation>
        <location evidence="1">Membrane</location>
        <topology evidence="1">Single-pass type II membrane protein</topology>
    </subcellularLocation>
</comment>
<feature type="domain" description="Galactosyltransferase N-terminal" evidence="14">
    <location>
        <begin position="413"/>
        <end position="547"/>
    </location>
</feature>
<dbReference type="InterPro" id="IPR003859">
    <property type="entry name" value="Galactosyl_T"/>
</dbReference>
<evidence type="ECO:0000256" key="4">
    <source>
        <dbReference type="ARBA" id="ARBA00022676"/>
    </source>
</evidence>
<organism evidence="15 16">
    <name type="scientific">Lymnaea stagnalis</name>
    <name type="common">Great pond snail</name>
    <name type="synonym">Helix stagnalis</name>
    <dbReference type="NCBI Taxonomy" id="6523"/>
    <lineage>
        <taxon>Eukaryota</taxon>
        <taxon>Metazoa</taxon>
        <taxon>Spiralia</taxon>
        <taxon>Lophotrochozoa</taxon>
        <taxon>Mollusca</taxon>
        <taxon>Gastropoda</taxon>
        <taxon>Heterobranchia</taxon>
        <taxon>Euthyneura</taxon>
        <taxon>Panpulmonata</taxon>
        <taxon>Hygrophila</taxon>
        <taxon>Lymnaeoidea</taxon>
        <taxon>Lymnaeidae</taxon>
        <taxon>Lymnaea</taxon>
    </lineage>
</organism>
<evidence type="ECO:0000256" key="2">
    <source>
        <dbReference type="ARBA" id="ARBA00004922"/>
    </source>
</evidence>
<dbReference type="CDD" id="cd00899">
    <property type="entry name" value="b4GalT"/>
    <property type="match status" value="1"/>
</dbReference>
<feature type="compositionally biased region" description="Acidic residues" evidence="11">
    <location>
        <begin position="104"/>
        <end position="115"/>
    </location>
</feature>
<feature type="compositionally biased region" description="Polar residues" evidence="11">
    <location>
        <begin position="141"/>
        <end position="155"/>
    </location>
</feature>
<evidence type="ECO:0000256" key="12">
    <source>
        <dbReference type="SAM" id="Phobius"/>
    </source>
</evidence>
<dbReference type="AlphaFoldDB" id="A0AAV2HXY0"/>
<feature type="compositionally biased region" description="Basic and acidic residues" evidence="11">
    <location>
        <begin position="73"/>
        <end position="87"/>
    </location>
</feature>
<evidence type="ECO:0000256" key="6">
    <source>
        <dbReference type="ARBA" id="ARBA00022692"/>
    </source>
</evidence>
<keyword evidence="6 12" id="KW-0812">Transmembrane</keyword>
<dbReference type="PANTHER" id="PTHR19300:SF57">
    <property type="entry name" value="BETA-1,4-N-ACETYLGALACTOSAMINYLTRANSFERASE"/>
    <property type="match status" value="1"/>
</dbReference>
<evidence type="ECO:0000256" key="7">
    <source>
        <dbReference type="ARBA" id="ARBA00022968"/>
    </source>
</evidence>
<keyword evidence="4" id="KW-0328">Glycosyltransferase</keyword>
<feature type="compositionally biased region" description="Basic and acidic residues" evidence="11">
    <location>
        <begin position="10"/>
        <end position="34"/>
    </location>
</feature>
<dbReference type="GO" id="GO:0033842">
    <property type="term" value="F:N-acetyl-beta-glucosaminyl-derivative 4-beta-N-acetylgalactosaminyltransferase activity"/>
    <property type="evidence" value="ECO:0007669"/>
    <property type="project" value="TreeGrafter"/>
</dbReference>
<comment type="similarity">
    <text evidence="3">Belongs to the glycosyltransferase 7 family.</text>
</comment>
<evidence type="ECO:0000256" key="11">
    <source>
        <dbReference type="SAM" id="MobiDB-lite"/>
    </source>
</evidence>
<keyword evidence="5" id="KW-0808">Transferase</keyword>
<evidence type="ECO:0000256" key="8">
    <source>
        <dbReference type="ARBA" id="ARBA00022989"/>
    </source>
</evidence>
<dbReference type="InterPro" id="IPR029044">
    <property type="entry name" value="Nucleotide-diphossugar_trans"/>
</dbReference>
<comment type="caution">
    <text evidence="15">The sequence shown here is derived from an EMBL/GenBank/DDBJ whole genome shotgun (WGS) entry which is preliminary data.</text>
</comment>
<dbReference type="Pfam" id="PF13733">
    <property type="entry name" value="Glyco_transf_7N"/>
    <property type="match status" value="1"/>
</dbReference>
<evidence type="ECO:0000256" key="10">
    <source>
        <dbReference type="ARBA" id="ARBA00023180"/>
    </source>
</evidence>
<protein>
    <recommendedName>
        <fullName evidence="17">Beta-1,4-N-acetylgalactosaminyltransferase bre-4</fullName>
    </recommendedName>
</protein>
<accession>A0AAV2HXY0</accession>
<keyword evidence="7" id="KW-0735">Signal-anchor</keyword>
<feature type="region of interest" description="Disordered" evidence="11">
    <location>
        <begin position="1"/>
        <end position="173"/>
    </location>
</feature>
<evidence type="ECO:0000313" key="15">
    <source>
        <dbReference type="EMBL" id="CAL1538517.1"/>
    </source>
</evidence>